<gene>
    <name evidence="5" type="primary">MTERF8_2</name>
    <name evidence="5" type="ORF">A4A49_21030</name>
</gene>
<dbReference type="Gramene" id="OIT28339">
    <property type="protein sequence ID" value="OIT28339"/>
    <property type="gene ID" value="A4A49_21030"/>
</dbReference>
<dbReference type="AlphaFoldDB" id="A0A1J6L088"/>
<comment type="caution">
    <text evidence="5">The sequence shown here is derived from an EMBL/GenBank/DDBJ whole genome shotgun (WGS) entry which is preliminary data.</text>
</comment>
<dbReference type="EMBL" id="MJEQ01002098">
    <property type="protein sequence ID" value="OIT28339.1"/>
    <property type="molecule type" value="Genomic_DNA"/>
</dbReference>
<dbReference type="FunFam" id="1.25.70.10:FF:000001">
    <property type="entry name" value="Mitochondrial transcription termination factor-like"/>
    <property type="match status" value="1"/>
</dbReference>
<keyword evidence="6" id="KW-1185">Reference proteome</keyword>
<evidence type="ECO:0000313" key="6">
    <source>
        <dbReference type="Proteomes" id="UP000187609"/>
    </source>
</evidence>
<dbReference type="InterPro" id="IPR036397">
    <property type="entry name" value="RNaseH_sf"/>
</dbReference>
<dbReference type="InterPro" id="IPR025724">
    <property type="entry name" value="GAG-pre-integrase_dom"/>
</dbReference>
<evidence type="ECO:0000259" key="4">
    <source>
        <dbReference type="Pfam" id="PF13976"/>
    </source>
</evidence>
<dbReference type="InterPro" id="IPR038538">
    <property type="entry name" value="MTERF_sf"/>
</dbReference>
<name>A0A1J6L088_NICAT</name>
<keyword evidence="2" id="KW-0806">Transcription termination</keyword>
<dbReference type="Gene3D" id="3.30.420.10">
    <property type="entry name" value="Ribonuclease H-like superfamily/Ribonuclease H"/>
    <property type="match status" value="1"/>
</dbReference>
<sequence>MPVIQQQLLSVNKFAKDNQCLFDSVGFTVKHQTNKKVLLKGPADDGVYTLLIAVTDDIARNSKAFKSVRTAAPDWHARLGHPKQSTVSFIVNKFSLPSHSIKSSGLCEACCLGKHSQISLHVTGFIASKPLELIHGDVWGPAPNLSFYGDKYFVLFVDDFLRWQFLYSSTSTLFFVNYLVDSLGFSKEEATSTYSKLSSRKTTRDPDLVLNFLKQTGFDNSQIKIMVSRAPKLLFSDVSKTLKPKFQCLVDLGLSGSDLVNVIAKNTKIMIIGLDTHMRPTIDCLRRTLVTDENVVTAIKRSPRLLSFGARHIMDTNVLLLKNCGISDARIKKFVLQNPSRVAQNPDRVKYFLHRVEKDFRVPLGSPSFLYAFHVLSAQKKSTLDRKIAMFKSFGWSDDEILELFRKLPLCIALSEVRIEKALNLYMKELSFEPSYLASRPAFLAYSLEKRVIPRMQVLKILDEKKLERRKFIF</sequence>
<dbReference type="GO" id="GO:0003676">
    <property type="term" value="F:nucleic acid binding"/>
    <property type="evidence" value="ECO:0007669"/>
    <property type="project" value="InterPro"/>
</dbReference>
<organism evidence="5 6">
    <name type="scientific">Nicotiana attenuata</name>
    <name type="common">Coyote tobacco</name>
    <dbReference type="NCBI Taxonomy" id="49451"/>
    <lineage>
        <taxon>Eukaryota</taxon>
        <taxon>Viridiplantae</taxon>
        <taxon>Streptophyta</taxon>
        <taxon>Embryophyta</taxon>
        <taxon>Tracheophyta</taxon>
        <taxon>Spermatophyta</taxon>
        <taxon>Magnoliopsida</taxon>
        <taxon>eudicotyledons</taxon>
        <taxon>Gunneridae</taxon>
        <taxon>Pentapetalae</taxon>
        <taxon>asterids</taxon>
        <taxon>lamiids</taxon>
        <taxon>Solanales</taxon>
        <taxon>Solanaceae</taxon>
        <taxon>Nicotianoideae</taxon>
        <taxon>Nicotianeae</taxon>
        <taxon>Nicotiana</taxon>
    </lineage>
</organism>
<keyword evidence="2" id="KW-0805">Transcription regulation</keyword>
<protein>
    <submittedName>
        <fullName evidence="5">Transcription termination factor mterf8, chloroplastic</fullName>
    </submittedName>
</protein>
<feature type="domain" description="GAG-pre-integrase" evidence="4">
    <location>
        <begin position="56"/>
        <end position="115"/>
    </location>
</feature>
<accession>A0A1J6L088</accession>
<dbReference type="SMART" id="SM00733">
    <property type="entry name" value="Mterf"/>
    <property type="match status" value="6"/>
</dbReference>
<dbReference type="PANTHER" id="PTHR13068:SF138">
    <property type="entry name" value="MITOCHONDRIAL TRANSCRIPTION TERMINATION FACTOR FAMILY PROTEIN"/>
    <property type="match status" value="1"/>
</dbReference>
<dbReference type="Pfam" id="PF13976">
    <property type="entry name" value="gag_pre-integrs"/>
    <property type="match status" value="1"/>
</dbReference>
<dbReference type="Gene3D" id="1.25.70.10">
    <property type="entry name" value="Transcription termination factor 3, mitochondrial"/>
    <property type="match status" value="1"/>
</dbReference>
<dbReference type="OMA" id="DYYCMLL"/>
<evidence type="ECO:0000256" key="1">
    <source>
        <dbReference type="ARBA" id="ARBA00007692"/>
    </source>
</evidence>
<comment type="similarity">
    <text evidence="1">Belongs to the mTERF family.</text>
</comment>
<dbReference type="InterPro" id="IPR003690">
    <property type="entry name" value="MTERF"/>
</dbReference>
<keyword evidence="2" id="KW-0804">Transcription</keyword>
<evidence type="ECO:0000313" key="5">
    <source>
        <dbReference type="EMBL" id="OIT28339.1"/>
    </source>
</evidence>
<evidence type="ECO:0000256" key="3">
    <source>
        <dbReference type="ARBA" id="ARBA00022946"/>
    </source>
</evidence>
<dbReference type="Pfam" id="PF02536">
    <property type="entry name" value="mTERF"/>
    <property type="match status" value="2"/>
</dbReference>
<keyword evidence="3" id="KW-0809">Transit peptide</keyword>
<proteinExistence type="inferred from homology"/>
<evidence type="ECO:0000256" key="2">
    <source>
        <dbReference type="ARBA" id="ARBA00022472"/>
    </source>
</evidence>
<dbReference type="Proteomes" id="UP000187609">
    <property type="component" value="Unassembled WGS sequence"/>
</dbReference>
<dbReference type="PANTHER" id="PTHR13068">
    <property type="entry name" value="CGI-12 PROTEIN-RELATED"/>
    <property type="match status" value="1"/>
</dbReference>
<dbReference type="SMR" id="A0A1J6L088"/>
<dbReference type="GO" id="GO:0006353">
    <property type="term" value="P:DNA-templated transcription termination"/>
    <property type="evidence" value="ECO:0007669"/>
    <property type="project" value="UniProtKB-KW"/>
</dbReference>
<reference evidence="5" key="1">
    <citation type="submission" date="2016-11" db="EMBL/GenBank/DDBJ databases">
        <title>The genome of Nicotiana attenuata.</title>
        <authorList>
            <person name="Xu S."/>
            <person name="Brockmoeller T."/>
            <person name="Gaquerel E."/>
            <person name="Navarro A."/>
            <person name="Kuhl H."/>
            <person name="Gase K."/>
            <person name="Ling Z."/>
            <person name="Zhou W."/>
            <person name="Kreitzer C."/>
            <person name="Stanke M."/>
            <person name="Tang H."/>
            <person name="Lyons E."/>
            <person name="Pandey P."/>
            <person name="Pandey S.P."/>
            <person name="Timmermann B."/>
            <person name="Baldwin I.T."/>
        </authorList>
    </citation>
    <scope>NUCLEOTIDE SEQUENCE [LARGE SCALE GENOMIC DNA]</scope>
    <source>
        <strain evidence="5">UT</strain>
    </source>
</reference>